<dbReference type="STRING" id="1458461.BN1012_Phect900"/>
<dbReference type="AlphaFoldDB" id="X5ME97"/>
<keyword evidence="2" id="KW-0547">Nucleotide-binding</keyword>
<dbReference type="OrthoDB" id="9806951at2"/>
<evidence type="ECO:0000259" key="1">
    <source>
        <dbReference type="Pfam" id="PF01935"/>
    </source>
</evidence>
<dbReference type="EMBL" id="HG966617">
    <property type="protein sequence ID" value="CDO59114.1"/>
    <property type="molecule type" value="Genomic_DNA"/>
</dbReference>
<feature type="domain" description="Helicase HerA central" evidence="1">
    <location>
        <begin position="146"/>
        <end position="391"/>
    </location>
</feature>
<protein>
    <submittedName>
        <fullName evidence="2">Bipolar DNA helicase HerA</fullName>
    </submittedName>
</protein>
<dbReference type="Pfam" id="PF01935">
    <property type="entry name" value="DUF87"/>
    <property type="match status" value="1"/>
</dbReference>
<sequence length="560" mass="60596">MVETKKLSSIGETTPRLAATAGFAIGRIVSVSGAQAVVVLDSDEHGKPTGGTPSMGSLVKIISREGLVIGIVSGLSIPVPASRADEHELKILEIEMVGEIITARDGAQNRNFRRGVSAFPTLGSEVHLAAGEDLSVIFSSDATGLVRIGSIQQDENIPAHIIPDDLLAKHFAVVGTTGTGKSCAVSLILRGMMQEHKNAHIVVLDPHNEYAPAFGDQAEVIGPETLQLPYWLLNFDELVEVLLGGEPGRRVEMEVLREIIPIAKQNYRAGAGEASSLVRKTPSGGGNTITVDTPVPYRISDLIQMLDTMMGKLDKPESLVPYKRLKARIEALTVDGRYAFMFGGLTVRDIMRDVIGRIFRVPVEGRPITVMDLSGVPAEILNVVVSVVCRMAFDLAMWSDRQVPITIVCEEAHRYVPRNAALGFEPTKRAISKIAKEGRKYGVSLCVVTQRPSEIDPTILSQTSTIFAMRLTNQNDQEIVQAAVSDAAVSLLEFLPSMGNGEAIAIGEGVPLPMRIRFDRLPDGFAPRSSGASFSEGWKEDRGSAEFVDAVIDRWRGQRD</sequence>
<dbReference type="SUPFAM" id="SSF52540">
    <property type="entry name" value="P-loop containing nucleoside triphosphate hydrolases"/>
    <property type="match status" value="1"/>
</dbReference>
<evidence type="ECO:0000313" key="3">
    <source>
        <dbReference type="Proteomes" id="UP000032160"/>
    </source>
</evidence>
<dbReference type="PANTHER" id="PTHR42957:SF1">
    <property type="entry name" value="HELICASE MJ1565-RELATED"/>
    <property type="match status" value="1"/>
</dbReference>
<keyword evidence="2" id="KW-0067">ATP-binding</keyword>
<organism evidence="2 3">
    <name type="scientific">Candidatus Phaeomarinibacter ectocarpi</name>
    <dbReference type="NCBI Taxonomy" id="1458461"/>
    <lineage>
        <taxon>Bacteria</taxon>
        <taxon>Pseudomonadati</taxon>
        <taxon>Pseudomonadota</taxon>
        <taxon>Alphaproteobacteria</taxon>
        <taxon>Hyphomicrobiales</taxon>
        <taxon>Parvibaculaceae</taxon>
        <taxon>Candidatus Phaeomarinibacter</taxon>
    </lineage>
</organism>
<name>X5ME97_9HYPH</name>
<dbReference type="GO" id="GO:0004386">
    <property type="term" value="F:helicase activity"/>
    <property type="evidence" value="ECO:0007669"/>
    <property type="project" value="UniProtKB-KW"/>
</dbReference>
<proteinExistence type="predicted"/>
<evidence type="ECO:0000313" key="2">
    <source>
        <dbReference type="EMBL" id="CDO59114.1"/>
    </source>
</evidence>
<dbReference type="PANTHER" id="PTHR42957">
    <property type="entry name" value="HELICASE MJ1565-RELATED"/>
    <property type="match status" value="1"/>
</dbReference>
<dbReference type="InterPro" id="IPR008571">
    <property type="entry name" value="HerA-like"/>
</dbReference>
<keyword evidence="2" id="KW-0378">Hydrolase</keyword>
<dbReference type="HOGENOM" id="CLU_023842_0_0_5"/>
<dbReference type="RefSeq" id="WP_052535244.1">
    <property type="nucleotide sequence ID" value="NZ_HG966617.1"/>
</dbReference>
<keyword evidence="2" id="KW-0347">Helicase</keyword>
<gene>
    <name evidence="2" type="ORF">BN1012_Phect900</name>
</gene>
<dbReference type="Proteomes" id="UP000032160">
    <property type="component" value="Chromosome I"/>
</dbReference>
<dbReference type="InterPro" id="IPR027417">
    <property type="entry name" value="P-loop_NTPase"/>
</dbReference>
<dbReference type="InterPro" id="IPR002789">
    <property type="entry name" value="HerA_central"/>
</dbReference>
<keyword evidence="3" id="KW-1185">Reference proteome</keyword>
<dbReference type="KEGG" id="pect:BN1012_Phect900"/>
<reference evidence="2 3" key="1">
    <citation type="journal article" date="2014" name="Front. Genet.">
        <title>Genome and metabolic network of "Candidatus Phaeomarinobacter ectocarpi" Ec32, a new candidate genus of Alphaproteobacteria frequently associated with brown algae.</title>
        <authorList>
            <person name="Dittami S.M."/>
            <person name="Barbeyron T."/>
            <person name="Boyen C."/>
            <person name="Cambefort J."/>
            <person name="Collet G."/>
            <person name="Delage L."/>
            <person name="Gobet A."/>
            <person name="Groisillier A."/>
            <person name="Leblanc C."/>
            <person name="Michel G."/>
            <person name="Scornet D."/>
            <person name="Siegel A."/>
            <person name="Tapia J.E."/>
            <person name="Tonon T."/>
        </authorList>
    </citation>
    <scope>NUCLEOTIDE SEQUENCE [LARGE SCALE GENOMIC DNA]</scope>
    <source>
        <strain evidence="2 3">Ec32</strain>
    </source>
</reference>
<dbReference type="Gene3D" id="3.40.50.300">
    <property type="entry name" value="P-loop containing nucleotide triphosphate hydrolases"/>
    <property type="match status" value="2"/>
</dbReference>
<accession>X5ME97</accession>